<reference evidence="2" key="1">
    <citation type="journal article" date="2017" name="Nat. Ecol. Evol.">
        <title>Genome expansion and lineage-specific genetic innovations in the forest pathogenic fungi Armillaria.</title>
        <authorList>
            <person name="Sipos G."/>
            <person name="Prasanna A.N."/>
            <person name="Walter M.C."/>
            <person name="O'Connor E."/>
            <person name="Balint B."/>
            <person name="Krizsan K."/>
            <person name="Kiss B."/>
            <person name="Hess J."/>
            <person name="Varga T."/>
            <person name="Slot J."/>
            <person name="Riley R."/>
            <person name="Boka B."/>
            <person name="Rigling D."/>
            <person name="Barry K."/>
            <person name="Lee J."/>
            <person name="Mihaltcheva S."/>
            <person name="LaButti K."/>
            <person name="Lipzen A."/>
            <person name="Waldron R."/>
            <person name="Moloney N.M."/>
            <person name="Sperisen C."/>
            <person name="Kredics L."/>
            <person name="Vagvoelgyi C."/>
            <person name="Patrignani A."/>
            <person name="Fitzpatrick D."/>
            <person name="Nagy I."/>
            <person name="Doyle S."/>
            <person name="Anderson J.B."/>
            <person name="Grigoriev I.V."/>
            <person name="Gueldener U."/>
            <person name="Muensterkoetter M."/>
            <person name="Nagy L.G."/>
        </authorList>
    </citation>
    <scope>NUCLEOTIDE SEQUENCE [LARGE SCALE GENOMIC DNA]</scope>
    <source>
        <strain evidence="2">C18/9</strain>
    </source>
</reference>
<accession>A0A284S775</accession>
<evidence type="ECO:0000313" key="1">
    <source>
        <dbReference type="EMBL" id="SJL16850.1"/>
    </source>
</evidence>
<dbReference type="Proteomes" id="UP000219338">
    <property type="component" value="Unassembled WGS sequence"/>
</dbReference>
<organism evidence="1 2">
    <name type="scientific">Armillaria ostoyae</name>
    <name type="common">Armillaria root rot fungus</name>
    <dbReference type="NCBI Taxonomy" id="47428"/>
    <lineage>
        <taxon>Eukaryota</taxon>
        <taxon>Fungi</taxon>
        <taxon>Dikarya</taxon>
        <taxon>Basidiomycota</taxon>
        <taxon>Agaricomycotina</taxon>
        <taxon>Agaricomycetes</taxon>
        <taxon>Agaricomycetidae</taxon>
        <taxon>Agaricales</taxon>
        <taxon>Marasmiineae</taxon>
        <taxon>Physalacriaceae</taxon>
        <taxon>Armillaria</taxon>
    </lineage>
</organism>
<dbReference type="AlphaFoldDB" id="A0A284S775"/>
<evidence type="ECO:0000313" key="2">
    <source>
        <dbReference type="Proteomes" id="UP000219338"/>
    </source>
</evidence>
<sequence>MARLFSEPPYVFRSLRVYGIVLFITSSSVLATTGDGFEIRLAVQGYLKLTMTASSYCSARTNVNSVIHCLQNAVLNGRSLRKVTSPECVSHVGFPFQAQYSRLPRNCLRRTRYFGIFQINDRAAADKFGDVERRVSTR</sequence>
<protein>
    <submittedName>
        <fullName evidence="1">Uncharacterized protein</fullName>
    </submittedName>
</protein>
<proteinExistence type="predicted"/>
<name>A0A284S775_ARMOS</name>
<dbReference type="EMBL" id="FUEG01000038">
    <property type="protein sequence ID" value="SJL16850.1"/>
    <property type="molecule type" value="Genomic_DNA"/>
</dbReference>
<gene>
    <name evidence="1" type="ORF">ARMOST_20380</name>
</gene>
<keyword evidence="2" id="KW-1185">Reference proteome</keyword>